<dbReference type="Ensembl" id="ENSCINT00000035184.1">
    <property type="protein sequence ID" value="ENSCINP00000031819.1"/>
    <property type="gene ID" value="ENSCING00000017994.1"/>
</dbReference>
<dbReference type="InParanoid" id="H2XQ85"/>
<evidence type="ECO:0000313" key="2">
    <source>
        <dbReference type="Proteomes" id="UP000008144"/>
    </source>
</evidence>
<protein>
    <submittedName>
        <fullName evidence="1">Uncharacterized protein</fullName>
    </submittedName>
</protein>
<accession>H2XQ85</accession>
<name>H2XQ85_CIOIN</name>
<sequence>MSSSSSVQVDLSLQSNSLLFGFHFPKSFCGKVVHAQDLTCKGVPPTSVSTFIDQ</sequence>
<organism evidence="1 2">
    <name type="scientific">Ciona intestinalis</name>
    <name type="common">Transparent sea squirt</name>
    <name type="synonym">Ascidia intestinalis</name>
    <dbReference type="NCBI Taxonomy" id="7719"/>
    <lineage>
        <taxon>Eukaryota</taxon>
        <taxon>Metazoa</taxon>
        <taxon>Chordata</taxon>
        <taxon>Tunicata</taxon>
        <taxon>Ascidiacea</taxon>
        <taxon>Phlebobranchia</taxon>
        <taxon>Cionidae</taxon>
        <taxon>Ciona</taxon>
    </lineage>
</organism>
<reference evidence="1" key="2">
    <citation type="submission" date="2025-08" db="UniProtKB">
        <authorList>
            <consortium name="Ensembl"/>
        </authorList>
    </citation>
    <scope>IDENTIFICATION</scope>
</reference>
<keyword evidence="2" id="KW-1185">Reference proteome</keyword>
<reference evidence="1" key="3">
    <citation type="submission" date="2025-09" db="UniProtKB">
        <authorList>
            <consortium name="Ensembl"/>
        </authorList>
    </citation>
    <scope>IDENTIFICATION</scope>
</reference>
<evidence type="ECO:0000313" key="1">
    <source>
        <dbReference type="Ensembl" id="ENSCINP00000031819.1"/>
    </source>
</evidence>
<proteinExistence type="predicted"/>
<dbReference type="HOGENOM" id="CLU_3049626_0_0_1"/>
<dbReference type="AlphaFoldDB" id="H2XQ85"/>
<reference evidence="2" key="1">
    <citation type="journal article" date="2002" name="Science">
        <title>The draft genome of Ciona intestinalis: insights into chordate and vertebrate origins.</title>
        <authorList>
            <person name="Dehal P."/>
            <person name="Satou Y."/>
            <person name="Campbell R.K."/>
            <person name="Chapman J."/>
            <person name="Degnan B."/>
            <person name="De Tomaso A."/>
            <person name="Davidson B."/>
            <person name="Di Gregorio A."/>
            <person name="Gelpke M."/>
            <person name="Goodstein D.M."/>
            <person name="Harafuji N."/>
            <person name="Hastings K.E."/>
            <person name="Ho I."/>
            <person name="Hotta K."/>
            <person name="Huang W."/>
            <person name="Kawashima T."/>
            <person name="Lemaire P."/>
            <person name="Martinez D."/>
            <person name="Meinertzhagen I.A."/>
            <person name="Necula S."/>
            <person name="Nonaka M."/>
            <person name="Putnam N."/>
            <person name="Rash S."/>
            <person name="Saiga H."/>
            <person name="Satake M."/>
            <person name="Terry A."/>
            <person name="Yamada L."/>
            <person name="Wang H.G."/>
            <person name="Awazu S."/>
            <person name="Azumi K."/>
            <person name="Boore J."/>
            <person name="Branno M."/>
            <person name="Chin-Bow S."/>
            <person name="DeSantis R."/>
            <person name="Doyle S."/>
            <person name="Francino P."/>
            <person name="Keys D.N."/>
            <person name="Haga S."/>
            <person name="Hayashi H."/>
            <person name="Hino K."/>
            <person name="Imai K.S."/>
            <person name="Inaba K."/>
            <person name="Kano S."/>
            <person name="Kobayashi K."/>
            <person name="Kobayashi M."/>
            <person name="Lee B.I."/>
            <person name="Makabe K.W."/>
            <person name="Manohar C."/>
            <person name="Matassi G."/>
            <person name="Medina M."/>
            <person name="Mochizuki Y."/>
            <person name="Mount S."/>
            <person name="Morishita T."/>
            <person name="Miura S."/>
            <person name="Nakayama A."/>
            <person name="Nishizaka S."/>
            <person name="Nomoto H."/>
            <person name="Ohta F."/>
            <person name="Oishi K."/>
            <person name="Rigoutsos I."/>
            <person name="Sano M."/>
            <person name="Sasaki A."/>
            <person name="Sasakura Y."/>
            <person name="Shoguchi E."/>
            <person name="Shin-i T."/>
            <person name="Spagnuolo A."/>
            <person name="Stainier D."/>
            <person name="Suzuki M.M."/>
            <person name="Tassy O."/>
            <person name="Takatori N."/>
            <person name="Tokuoka M."/>
            <person name="Yagi K."/>
            <person name="Yoshizaki F."/>
            <person name="Wada S."/>
            <person name="Zhang C."/>
            <person name="Hyatt P.D."/>
            <person name="Larimer F."/>
            <person name="Detter C."/>
            <person name="Doggett N."/>
            <person name="Glavina T."/>
            <person name="Hawkins T."/>
            <person name="Richardson P."/>
            <person name="Lucas S."/>
            <person name="Kohara Y."/>
            <person name="Levine M."/>
            <person name="Satoh N."/>
            <person name="Rokhsar D.S."/>
        </authorList>
    </citation>
    <scope>NUCLEOTIDE SEQUENCE [LARGE SCALE GENOMIC DNA]</scope>
</reference>
<dbReference type="Proteomes" id="UP000008144">
    <property type="component" value="Unassembled WGS sequence"/>
</dbReference>